<evidence type="ECO:0000256" key="4">
    <source>
        <dbReference type="ARBA" id="ARBA00022741"/>
    </source>
</evidence>
<evidence type="ECO:0000256" key="10">
    <source>
        <dbReference type="ARBA" id="ARBA00023136"/>
    </source>
</evidence>
<accession>A0A136J759</accession>
<dbReference type="InterPro" id="IPR050747">
    <property type="entry name" value="Mitochondrial_chaperone_BCS1"/>
</dbReference>
<evidence type="ECO:0000313" key="16">
    <source>
        <dbReference type="Proteomes" id="UP000070501"/>
    </source>
</evidence>
<dbReference type="InParanoid" id="A0A136J759"/>
<organism evidence="15 16">
    <name type="scientific">Microdochium bolleyi</name>
    <dbReference type="NCBI Taxonomy" id="196109"/>
    <lineage>
        <taxon>Eukaryota</taxon>
        <taxon>Fungi</taxon>
        <taxon>Dikarya</taxon>
        <taxon>Ascomycota</taxon>
        <taxon>Pezizomycotina</taxon>
        <taxon>Sordariomycetes</taxon>
        <taxon>Xylariomycetidae</taxon>
        <taxon>Xylariales</taxon>
        <taxon>Microdochiaceae</taxon>
        <taxon>Microdochium</taxon>
    </lineage>
</organism>
<keyword evidence="4 12" id="KW-0547">Nucleotide-binding</keyword>
<evidence type="ECO:0000256" key="11">
    <source>
        <dbReference type="ARBA" id="ARBA00048778"/>
    </source>
</evidence>
<dbReference type="InterPro" id="IPR057495">
    <property type="entry name" value="AAA_lid_BCS1"/>
</dbReference>
<evidence type="ECO:0000256" key="9">
    <source>
        <dbReference type="ARBA" id="ARBA00023128"/>
    </source>
</evidence>
<keyword evidence="3" id="KW-0812">Transmembrane</keyword>
<proteinExistence type="inferred from homology"/>
<dbReference type="OrthoDB" id="10251412at2759"/>
<dbReference type="AlphaFoldDB" id="A0A136J759"/>
<name>A0A136J759_9PEZI</name>
<reference evidence="16" key="1">
    <citation type="submission" date="2016-02" db="EMBL/GenBank/DDBJ databases">
        <title>Draft genome sequence of Microdochium bolleyi, a fungal endophyte of beachgrass.</title>
        <authorList>
            <consortium name="DOE Joint Genome Institute"/>
            <person name="David A.S."/>
            <person name="May G."/>
            <person name="Haridas S."/>
            <person name="Lim J."/>
            <person name="Wang M."/>
            <person name="Labutti K."/>
            <person name="Lipzen A."/>
            <person name="Barry K."/>
            <person name="Grigoriev I.V."/>
        </authorList>
    </citation>
    <scope>NUCLEOTIDE SEQUENCE [LARGE SCALE GENOMIC DNA]</scope>
    <source>
        <strain evidence="16">J235TASD1</strain>
    </source>
</reference>
<dbReference type="GO" id="GO:0005524">
    <property type="term" value="F:ATP binding"/>
    <property type="evidence" value="ECO:0007669"/>
    <property type="project" value="UniProtKB-KW"/>
</dbReference>
<comment type="catalytic activity">
    <reaction evidence="11">
        <text>ATP + H2O = ADP + phosphate + H(+)</text>
        <dbReference type="Rhea" id="RHEA:13065"/>
        <dbReference type="ChEBI" id="CHEBI:15377"/>
        <dbReference type="ChEBI" id="CHEBI:15378"/>
        <dbReference type="ChEBI" id="CHEBI:30616"/>
        <dbReference type="ChEBI" id="CHEBI:43474"/>
        <dbReference type="ChEBI" id="CHEBI:456216"/>
    </reaction>
    <physiologicalReaction direction="left-to-right" evidence="11">
        <dbReference type="Rhea" id="RHEA:13066"/>
    </physiologicalReaction>
</comment>
<dbReference type="SUPFAM" id="SSF52540">
    <property type="entry name" value="P-loop containing nucleoside triphosphate hydrolases"/>
    <property type="match status" value="1"/>
</dbReference>
<evidence type="ECO:0000256" key="7">
    <source>
        <dbReference type="ARBA" id="ARBA00022840"/>
    </source>
</evidence>
<keyword evidence="6 15" id="KW-0378">Hydrolase</keyword>
<dbReference type="Pfam" id="PF00004">
    <property type="entry name" value="AAA"/>
    <property type="match status" value="2"/>
</dbReference>
<evidence type="ECO:0000313" key="15">
    <source>
        <dbReference type="EMBL" id="KXJ92856.1"/>
    </source>
</evidence>
<dbReference type="InterPro" id="IPR014851">
    <property type="entry name" value="BCS1_N"/>
</dbReference>
<feature type="compositionally biased region" description="Basic and acidic residues" evidence="13">
    <location>
        <begin position="237"/>
        <end position="253"/>
    </location>
</feature>
<keyword evidence="9" id="KW-0496">Mitochondrion</keyword>
<comment type="subcellular location">
    <subcellularLocation>
        <location evidence="1">Mitochondrion inner membrane</location>
        <topology evidence="1">Single-pass membrane protein</topology>
    </subcellularLocation>
</comment>
<keyword evidence="7 12" id="KW-0067">ATP-binding</keyword>
<keyword evidence="10" id="KW-0472">Membrane</keyword>
<dbReference type="EMBL" id="KQ964248">
    <property type="protein sequence ID" value="KXJ92856.1"/>
    <property type="molecule type" value="Genomic_DNA"/>
</dbReference>
<dbReference type="InterPro" id="IPR003959">
    <property type="entry name" value="ATPase_AAA_core"/>
</dbReference>
<sequence>MGRHSFWWQGQFFKLHRKQESVFDDGAASGATTFRDKEDLVISCLWRSPEPIKKLLQHAKDQYYKDHQARTLVKRPFPHNMRRFARNLWQVVANRPVRDMRTVVLDSRQKAQILNDMNEYLHPSTPRWYANRGIPLRRGYLFHGPPGTGKTSLSFALAGVFGLDIHVISLLEPTLTEEDLSTLLGSLPRRCIVLLEDIDTAGLRRPENELERSERASRRPRDGQAGGGRGGRRSGGKKSDEANNNDHDKDKADTNSAVTTASPQDWKVSDLARALKTESANSDSDAKKQGISLSGLLNAIDGVASHEGRVLIMTTNVPEALDEALIRPGRVDLQVAFSSATTRQAEELFLRMYESDEKIGMLARGGQQQQLGSVNGLADDTPLLNGDGGAGSQKTTVNGHGKHEHAASLVETTTQRKPSAGPHEDEGDDEEDHPDVLTESQLASTARAFAAVIPNGQFSPAEIQGFLLKRKKHPLRAVREAQAWVEALVRQKESHSKVLEVQ</sequence>
<dbReference type="InterPro" id="IPR027417">
    <property type="entry name" value="P-loop_NTPase"/>
</dbReference>
<evidence type="ECO:0000256" key="13">
    <source>
        <dbReference type="SAM" id="MobiDB-lite"/>
    </source>
</evidence>
<evidence type="ECO:0000256" key="6">
    <source>
        <dbReference type="ARBA" id="ARBA00022801"/>
    </source>
</evidence>
<dbReference type="GO" id="GO:0005743">
    <property type="term" value="C:mitochondrial inner membrane"/>
    <property type="evidence" value="ECO:0007669"/>
    <property type="project" value="UniProtKB-SubCell"/>
</dbReference>
<dbReference type="Proteomes" id="UP000070501">
    <property type="component" value="Unassembled WGS sequence"/>
</dbReference>
<evidence type="ECO:0000256" key="5">
    <source>
        <dbReference type="ARBA" id="ARBA00022792"/>
    </source>
</evidence>
<dbReference type="STRING" id="196109.A0A136J759"/>
<evidence type="ECO:0000256" key="3">
    <source>
        <dbReference type="ARBA" id="ARBA00022692"/>
    </source>
</evidence>
<evidence type="ECO:0000256" key="8">
    <source>
        <dbReference type="ARBA" id="ARBA00022989"/>
    </source>
</evidence>
<dbReference type="Gene3D" id="3.40.50.300">
    <property type="entry name" value="P-loop containing nucleotide triphosphate hydrolases"/>
    <property type="match status" value="1"/>
</dbReference>
<comment type="similarity">
    <text evidence="2">Belongs to the AAA ATPase family. BCS1 subfamily.</text>
</comment>
<dbReference type="GO" id="GO:0016887">
    <property type="term" value="F:ATP hydrolysis activity"/>
    <property type="evidence" value="ECO:0007669"/>
    <property type="project" value="InterPro"/>
</dbReference>
<feature type="region of interest" description="Disordered" evidence="13">
    <location>
        <begin position="372"/>
        <end position="435"/>
    </location>
</feature>
<dbReference type="PROSITE" id="PS00674">
    <property type="entry name" value="AAA"/>
    <property type="match status" value="1"/>
</dbReference>
<dbReference type="SMART" id="SM00382">
    <property type="entry name" value="AAA"/>
    <property type="match status" value="1"/>
</dbReference>
<dbReference type="Pfam" id="PF25426">
    <property type="entry name" value="AAA_lid_BCS1"/>
    <property type="match status" value="1"/>
</dbReference>
<dbReference type="Pfam" id="PF08740">
    <property type="entry name" value="BCS1_N"/>
    <property type="match status" value="1"/>
</dbReference>
<feature type="compositionally biased region" description="Basic and acidic residues" evidence="13">
    <location>
        <begin position="206"/>
        <end position="222"/>
    </location>
</feature>
<feature type="domain" description="AAA+ ATPase" evidence="14">
    <location>
        <begin position="136"/>
        <end position="341"/>
    </location>
</feature>
<evidence type="ECO:0000256" key="1">
    <source>
        <dbReference type="ARBA" id="ARBA00004434"/>
    </source>
</evidence>
<evidence type="ECO:0000256" key="12">
    <source>
        <dbReference type="RuleBase" id="RU003651"/>
    </source>
</evidence>
<gene>
    <name evidence="15" type="ORF">Micbo1qcDRAFT_160693</name>
</gene>
<evidence type="ECO:0000259" key="14">
    <source>
        <dbReference type="SMART" id="SM00382"/>
    </source>
</evidence>
<dbReference type="InterPro" id="IPR003960">
    <property type="entry name" value="ATPase_AAA_CS"/>
</dbReference>
<dbReference type="InterPro" id="IPR003593">
    <property type="entry name" value="AAA+_ATPase"/>
</dbReference>
<protein>
    <submittedName>
        <fullName evidence="15">p-loop containing nucleoside triphosphate hydrolase protein</fullName>
    </submittedName>
</protein>
<keyword evidence="8" id="KW-1133">Transmembrane helix</keyword>
<evidence type="ECO:0000256" key="2">
    <source>
        <dbReference type="ARBA" id="ARBA00007448"/>
    </source>
</evidence>
<dbReference type="PANTHER" id="PTHR23070">
    <property type="entry name" value="BCS1 AAA-TYPE ATPASE"/>
    <property type="match status" value="1"/>
</dbReference>
<keyword evidence="5" id="KW-0999">Mitochondrion inner membrane</keyword>
<keyword evidence="16" id="KW-1185">Reference proteome</keyword>
<feature type="region of interest" description="Disordered" evidence="13">
    <location>
        <begin position="206"/>
        <end position="265"/>
    </location>
</feature>